<gene>
    <name evidence="3" type="ORF">PVAR5_3569</name>
</gene>
<dbReference type="SUPFAM" id="SSF82708">
    <property type="entry name" value="R3H domain"/>
    <property type="match status" value="1"/>
</dbReference>
<keyword evidence="4" id="KW-1185">Reference proteome</keyword>
<organism evidence="3 4">
    <name type="scientific">Byssochlamys spectabilis (strain No. 5 / NBRC 109023)</name>
    <name type="common">Paecilomyces variotii</name>
    <dbReference type="NCBI Taxonomy" id="1356009"/>
    <lineage>
        <taxon>Eukaryota</taxon>
        <taxon>Fungi</taxon>
        <taxon>Dikarya</taxon>
        <taxon>Ascomycota</taxon>
        <taxon>Pezizomycotina</taxon>
        <taxon>Eurotiomycetes</taxon>
        <taxon>Eurotiomycetidae</taxon>
        <taxon>Eurotiales</taxon>
        <taxon>Thermoascaceae</taxon>
        <taxon>Paecilomyces</taxon>
    </lineage>
</organism>
<feature type="domain" description="R3H-associated N-terminal" evidence="2">
    <location>
        <begin position="104"/>
        <end position="228"/>
    </location>
</feature>
<dbReference type="HOGENOM" id="CLU_064119_0_0_1"/>
<reference evidence="4" key="1">
    <citation type="journal article" date="2014" name="Genome Announc.">
        <title>Draft genome sequence of the formaldehyde-resistant fungus Byssochlamys spectabilis No. 5 (anamorph Paecilomyces variotii No. 5) (NBRC109023).</title>
        <authorList>
            <person name="Oka T."/>
            <person name="Ekino K."/>
            <person name="Fukuda K."/>
            <person name="Nomura Y."/>
        </authorList>
    </citation>
    <scope>NUCLEOTIDE SEQUENCE [LARGE SCALE GENOMIC DNA]</scope>
    <source>
        <strain evidence="4">No. 5 / NBRC 109023</strain>
    </source>
</reference>
<comment type="caution">
    <text evidence="3">The sequence shown here is derived from an EMBL/GenBank/DDBJ whole genome shotgun (WGS) entry which is preliminary data.</text>
</comment>
<accession>V5HY99</accession>
<dbReference type="OrthoDB" id="10256743at2759"/>
<evidence type="ECO:0000259" key="2">
    <source>
        <dbReference type="Pfam" id="PF13902"/>
    </source>
</evidence>
<dbReference type="InParanoid" id="V5HY99"/>
<evidence type="ECO:0000256" key="1">
    <source>
        <dbReference type="SAM" id="MobiDB-lite"/>
    </source>
</evidence>
<proteinExistence type="predicted"/>
<dbReference type="CDD" id="cd02325">
    <property type="entry name" value="R3H"/>
    <property type="match status" value="1"/>
</dbReference>
<dbReference type="Pfam" id="PF13902">
    <property type="entry name" value="R3H-assoc"/>
    <property type="match status" value="1"/>
</dbReference>
<sequence>MAIHPTLPSQNAAAGTLTAQQARAISAWTEQTTASLQNLSISQDASTREADATVTALRGTSVSLTIPLDDHPSATEGRPAPRAKIANGVDEERPQRVSLTYRHRESSRRDSLKRREALLKGKEGSRRRQRWENETGLVSRLTAFIENVYADSCWCKDRLLNNPWAQPPAPTDWLPQPTYPRHETVPYYLAPLWDAHYAHQDRVHSKRSAKRDEEKHQIPKELRMRLKHARAARGLLQDLEEDIRHFIQKWNEKQLMLQDEGLTDAPSSADVSEDEDEIVFVGRNGQMHDSPERKRVLRQMREDLRQHQERDGEKMVFESLAGDRGAGFGRWLVHSIASYYGLHTWSITMGNPSRRAAFVGFYSPPRSTQGEQVSLPPASMAASRRAVTIQPGEALPQPLWVQI</sequence>
<evidence type="ECO:0000313" key="4">
    <source>
        <dbReference type="Proteomes" id="UP000018001"/>
    </source>
</evidence>
<dbReference type="Proteomes" id="UP000018001">
    <property type="component" value="Unassembled WGS sequence"/>
</dbReference>
<feature type="compositionally biased region" description="Basic and acidic residues" evidence="1">
    <location>
        <begin position="102"/>
        <end position="127"/>
    </location>
</feature>
<evidence type="ECO:0000313" key="3">
    <source>
        <dbReference type="EMBL" id="GAD94935.1"/>
    </source>
</evidence>
<dbReference type="InterPro" id="IPR036867">
    <property type="entry name" value="R3H_dom_sf"/>
</dbReference>
<dbReference type="eggNOG" id="ENOG502S2TY">
    <property type="taxonomic scope" value="Eukaryota"/>
</dbReference>
<feature type="region of interest" description="Disordered" evidence="1">
    <location>
        <begin position="65"/>
        <end position="127"/>
    </location>
</feature>
<dbReference type="InterPro" id="IPR025952">
    <property type="entry name" value="R3H-assoc_dom"/>
</dbReference>
<dbReference type="AlphaFoldDB" id="V5HY99"/>
<dbReference type="EMBL" id="BAUL01000106">
    <property type="protein sequence ID" value="GAD94935.1"/>
    <property type="molecule type" value="Genomic_DNA"/>
</dbReference>
<dbReference type="GO" id="GO:0003676">
    <property type="term" value="F:nucleic acid binding"/>
    <property type="evidence" value="ECO:0007669"/>
    <property type="project" value="InterPro"/>
</dbReference>
<protein>
    <recommendedName>
        <fullName evidence="2">R3H-associated N-terminal domain-containing protein</fullName>
    </recommendedName>
</protein>
<name>V5HY99_BYSSN</name>